<dbReference type="PROSITE" id="PS00893">
    <property type="entry name" value="NUDIX_BOX"/>
    <property type="match status" value="1"/>
</dbReference>
<dbReference type="InterPro" id="IPR020084">
    <property type="entry name" value="NUDIX_hydrolase_CS"/>
</dbReference>
<accession>A0A410QEK2</accession>
<evidence type="ECO:0000259" key="2">
    <source>
        <dbReference type="PROSITE" id="PS51462"/>
    </source>
</evidence>
<protein>
    <submittedName>
        <fullName evidence="3">NUDIX domain-containing protein</fullName>
    </submittedName>
</protein>
<dbReference type="PROSITE" id="PS51462">
    <property type="entry name" value="NUDIX"/>
    <property type="match status" value="1"/>
</dbReference>
<reference evidence="4" key="1">
    <citation type="submission" date="2019-01" db="EMBL/GenBank/DDBJ databases">
        <title>Draft genomes of a novel of Sporanaerobacter strains.</title>
        <authorList>
            <person name="Ma S."/>
        </authorList>
    </citation>
    <scope>NUCLEOTIDE SEQUENCE [LARGE SCALE GENOMIC DNA]</scope>
    <source>
        <strain evidence="4">NJN-17</strain>
    </source>
</reference>
<dbReference type="CDD" id="cd04693">
    <property type="entry name" value="NUDIX_Hydrolase"/>
    <property type="match status" value="1"/>
</dbReference>
<dbReference type="InterPro" id="IPR015797">
    <property type="entry name" value="NUDIX_hydrolase-like_dom_sf"/>
</dbReference>
<proteinExistence type="predicted"/>
<dbReference type="AlphaFoldDB" id="A0A410QEK2"/>
<dbReference type="Pfam" id="PF00293">
    <property type="entry name" value="NUDIX"/>
    <property type="match status" value="1"/>
</dbReference>
<dbReference type="GO" id="GO:0016787">
    <property type="term" value="F:hydrolase activity"/>
    <property type="evidence" value="ECO:0007669"/>
    <property type="project" value="UniProtKB-KW"/>
</dbReference>
<keyword evidence="1" id="KW-0378">Hydrolase</keyword>
<dbReference type="KEGG" id="spoa:EQM13_12630"/>
<dbReference type="OrthoDB" id="9786032at2"/>
<gene>
    <name evidence="3" type="ORF">EQM13_12630</name>
</gene>
<dbReference type="PANTHER" id="PTHR10885">
    <property type="entry name" value="ISOPENTENYL-DIPHOSPHATE DELTA-ISOMERASE"/>
    <property type="match status" value="1"/>
</dbReference>
<keyword evidence="4" id="KW-1185">Reference proteome</keyword>
<dbReference type="InterPro" id="IPR000086">
    <property type="entry name" value="NUDIX_hydrolase_dom"/>
</dbReference>
<dbReference type="RefSeq" id="WP_071140498.1">
    <property type="nucleotide sequence ID" value="NZ_CP035282.1"/>
</dbReference>
<evidence type="ECO:0000256" key="1">
    <source>
        <dbReference type="ARBA" id="ARBA00022801"/>
    </source>
</evidence>
<name>A0A410QEK2_9FIRM</name>
<sequence length="167" mass="19495">MELWDIYDEKGKSTGKKVSKGSIFSKKEYHLAMEAWIINPDNHILIQKRSENCEVLPGIWALTTGRMISGESSLEGCIREIHEELGIAVDKKDCSFIRRIFRNNSNLIWDLYLVRIDMSTENFVLQKDEVDEVKWVTSAEFKQMLKSGILFEYPEIYEVFSYVCQIN</sequence>
<dbReference type="Gene3D" id="3.90.79.10">
    <property type="entry name" value="Nucleoside Triphosphate Pyrophosphohydrolase"/>
    <property type="match status" value="1"/>
</dbReference>
<organism evidence="3 4">
    <name type="scientific">Acidilutibacter cellobiosedens</name>
    <dbReference type="NCBI Taxonomy" id="2507161"/>
    <lineage>
        <taxon>Bacteria</taxon>
        <taxon>Bacillati</taxon>
        <taxon>Bacillota</taxon>
        <taxon>Tissierellia</taxon>
        <taxon>Tissierellales</taxon>
        <taxon>Acidilutibacteraceae</taxon>
        <taxon>Acidilutibacter</taxon>
    </lineage>
</organism>
<evidence type="ECO:0000313" key="3">
    <source>
        <dbReference type="EMBL" id="QAT62344.1"/>
    </source>
</evidence>
<feature type="domain" description="Nudix hydrolase" evidence="2">
    <location>
        <begin position="28"/>
        <end position="158"/>
    </location>
</feature>
<dbReference type="Proteomes" id="UP000287969">
    <property type="component" value="Chromosome"/>
</dbReference>
<dbReference type="EMBL" id="CP035282">
    <property type="protein sequence ID" value="QAT62344.1"/>
    <property type="molecule type" value="Genomic_DNA"/>
</dbReference>
<dbReference type="PANTHER" id="PTHR10885:SF0">
    <property type="entry name" value="ISOPENTENYL-DIPHOSPHATE DELTA-ISOMERASE"/>
    <property type="match status" value="1"/>
</dbReference>
<evidence type="ECO:0000313" key="4">
    <source>
        <dbReference type="Proteomes" id="UP000287969"/>
    </source>
</evidence>
<dbReference type="SUPFAM" id="SSF55811">
    <property type="entry name" value="Nudix"/>
    <property type="match status" value="1"/>
</dbReference>